<dbReference type="FunFam" id="3.40.50.300:FF:001994">
    <property type="entry name" value="Translation elongation factor G"/>
    <property type="match status" value="1"/>
</dbReference>
<dbReference type="RefSeq" id="WP_092052174.1">
    <property type="nucleotide sequence ID" value="NZ_FOJJ01000001.1"/>
</dbReference>
<dbReference type="SUPFAM" id="SSF54980">
    <property type="entry name" value="EF-G C-terminal domain-like"/>
    <property type="match status" value="2"/>
</dbReference>
<dbReference type="NCBIfam" id="TIGR00231">
    <property type="entry name" value="small_GTP"/>
    <property type="match status" value="1"/>
</dbReference>
<dbReference type="InterPro" id="IPR005225">
    <property type="entry name" value="Small_GTP-bd"/>
</dbReference>
<evidence type="ECO:0000313" key="10">
    <source>
        <dbReference type="EMBL" id="TRO83636.1"/>
    </source>
</evidence>
<evidence type="ECO:0000256" key="2">
    <source>
        <dbReference type="ARBA" id="ARBA00017872"/>
    </source>
</evidence>
<dbReference type="FunFam" id="3.30.230.10:FF:000003">
    <property type="entry name" value="Elongation factor G"/>
    <property type="match status" value="1"/>
</dbReference>
<dbReference type="InterPro" id="IPR009022">
    <property type="entry name" value="EFG_III"/>
</dbReference>
<dbReference type="SUPFAM" id="SSF52540">
    <property type="entry name" value="P-loop containing nucleoside triphosphate hydrolases"/>
    <property type="match status" value="1"/>
</dbReference>
<dbReference type="InterPro" id="IPR027417">
    <property type="entry name" value="P-loop_NTPase"/>
</dbReference>
<dbReference type="Pfam" id="PF03764">
    <property type="entry name" value="EFG_IV"/>
    <property type="match status" value="1"/>
</dbReference>
<dbReference type="PANTHER" id="PTHR43261">
    <property type="entry name" value="TRANSLATION ELONGATION FACTOR G-RELATED"/>
    <property type="match status" value="1"/>
</dbReference>
<proteinExistence type="inferred from homology"/>
<evidence type="ECO:0000256" key="6">
    <source>
        <dbReference type="ARBA" id="ARBA00023134"/>
    </source>
</evidence>
<dbReference type="SUPFAM" id="SSF50447">
    <property type="entry name" value="Translation proteins"/>
    <property type="match status" value="1"/>
</dbReference>
<dbReference type="InterPro" id="IPR020568">
    <property type="entry name" value="Ribosomal_Su5_D2-typ_SF"/>
</dbReference>
<dbReference type="GO" id="GO:0003746">
    <property type="term" value="F:translation elongation factor activity"/>
    <property type="evidence" value="ECO:0007669"/>
    <property type="project" value="UniProtKB-UniRule"/>
</dbReference>
<dbReference type="CDD" id="cd16262">
    <property type="entry name" value="EFG_III"/>
    <property type="match status" value="1"/>
</dbReference>
<dbReference type="Gene3D" id="3.30.230.10">
    <property type="match status" value="1"/>
</dbReference>
<dbReference type="SUPFAM" id="SSF54211">
    <property type="entry name" value="Ribosomal protein S5 domain 2-like"/>
    <property type="match status" value="1"/>
</dbReference>
<reference evidence="10 11" key="1">
    <citation type="submission" date="2019-07" db="EMBL/GenBank/DDBJ databases">
        <title>Insights of Desulfuromonas acetexigens electromicrobiology.</title>
        <authorList>
            <person name="Katuri K."/>
            <person name="Sapireddy V."/>
            <person name="Shaw D.R."/>
            <person name="Saikaly P."/>
        </authorList>
    </citation>
    <scope>NUCLEOTIDE SEQUENCE [LARGE SCALE GENOMIC DNA]</scope>
    <source>
        <strain evidence="10 11">2873</strain>
    </source>
</reference>
<dbReference type="InterPro" id="IPR047872">
    <property type="entry name" value="EFG_IV"/>
</dbReference>
<dbReference type="EMBL" id="VJVV01000001">
    <property type="protein sequence ID" value="TRO83636.1"/>
    <property type="molecule type" value="Genomic_DNA"/>
</dbReference>
<dbReference type="InterPro" id="IPR000795">
    <property type="entry name" value="T_Tr_GTP-bd_dom"/>
</dbReference>
<dbReference type="InterPro" id="IPR009000">
    <property type="entry name" value="Transl_B-barrel_sf"/>
</dbReference>
<keyword evidence="5" id="KW-0648">Protein biosynthesis</keyword>
<dbReference type="NCBIfam" id="NF009381">
    <property type="entry name" value="PRK12740.1-5"/>
    <property type="match status" value="1"/>
</dbReference>
<dbReference type="InterPro" id="IPR035649">
    <property type="entry name" value="EFG_V"/>
</dbReference>
<dbReference type="OrthoDB" id="9801591at2"/>
<evidence type="ECO:0000256" key="4">
    <source>
        <dbReference type="ARBA" id="ARBA00022768"/>
    </source>
</evidence>
<dbReference type="CDD" id="cd01434">
    <property type="entry name" value="EFG_mtEFG1_IV"/>
    <property type="match status" value="1"/>
</dbReference>
<dbReference type="Pfam" id="PF00679">
    <property type="entry name" value="EFG_C"/>
    <property type="match status" value="1"/>
</dbReference>
<dbReference type="Gene3D" id="3.30.70.240">
    <property type="match status" value="1"/>
</dbReference>
<dbReference type="PROSITE" id="PS51722">
    <property type="entry name" value="G_TR_2"/>
    <property type="match status" value="1"/>
</dbReference>
<evidence type="ECO:0000256" key="7">
    <source>
        <dbReference type="ARBA" id="ARBA00024731"/>
    </source>
</evidence>
<accession>A0A550JK99</accession>
<gene>
    <name evidence="10" type="primary">fusA</name>
    <name evidence="10" type="ORF">FL622_00190</name>
</gene>
<comment type="similarity">
    <text evidence="1">Belongs to the TRAFAC class translation factor GTPase superfamily. Classic translation factor GTPase family. EF-G/EF-2 subfamily.</text>
</comment>
<dbReference type="Pfam" id="PF14492">
    <property type="entry name" value="EFG_III"/>
    <property type="match status" value="1"/>
</dbReference>
<evidence type="ECO:0000256" key="1">
    <source>
        <dbReference type="ARBA" id="ARBA00005870"/>
    </source>
</evidence>
<keyword evidence="11" id="KW-1185">Reference proteome</keyword>
<evidence type="ECO:0000313" key="11">
    <source>
        <dbReference type="Proteomes" id="UP000317155"/>
    </source>
</evidence>
<feature type="domain" description="Tr-type G" evidence="9">
    <location>
        <begin position="7"/>
        <end position="281"/>
    </location>
</feature>
<dbReference type="NCBIfam" id="TIGR00484">
    <property type="entry name" value="EF-G"/>
    <property type="match status" value="1"/>
</dbReference>
<dbReference type="NCBIfam" id="NF009379">
    <property type="entry name" value="PRK12740.1-3"/>
    <property type="match status" value="1"/>
</dbReference>
<dbReference type="Pfam" id="PF22042">
    <property type="entry name" value="EF-G_D2"/>
    <property type="match status" value="1"/>
</dbReference>
<evidence type="ECO:0000256" key="3">
    <source>
        <dbReference type="ARBA" id="ARBA00022741"/>
    </source>
</evidence>
<evidence type="ECO:0000256" key="8">
    <source>
        <dbReference type="NCBIfam" id="TIGR00484"/>
    </source>
</evidence>
<dbReference type="InterPro" id="IPR005517">
    <property type="entry name" value="Transl_elong_EFG/EF2_IV"/>
</dbReference>
<dbReference type="Proteomes" id="UP000317155">
    <property type="component" value="Unassembled WGS sequence"/>
</dbReference>
<dbReference type="FunFam" id="3.30.70.240:FF:000001">
    <property type="entry name" value="Elongation factor G"/>
    <property type="match status" value="1"/>
</dbReference>
<dbReference type="Gene3D" id="3.30.70.870">
    <property type="entry name" value="Elongation Factor G (Translational Gtpase), domain 3"/>
    <property type="match status" value="1"/>
</dbReference>
<dbReference type="CDD" id="cd03713">
    <property type="entry name" value="EFG_mtEFG_C"/>
    <property type="match status" value="1"/>
</dbReference>
<dbReference type="CDD" id="cd04088">
    <property type="entry name" value="EFG_mtEFG_II"/>
    <property type="match status" value="1"/>
</dbReference>
<dbReference type="GO" id="GO:0005525">
    <property type="term" value="F:GTP binding"/>
    <property type="evidence" value="ECO:0007669"/>
    <property type="project" value="UniProtKB-UniRule"/>
</dbReference>
<dbReference type="Pfam" id="PF00009">
    <property type="entry name" value="GTP_EFTU"/>
    <property type="match status" value="1"/>
</dbReference>
<keyword evidence="3" id="KW-0547">Nucleotide-binding</keyword>
<dbReference type="CDD" id="cd04170">
    <property type="entry name" value="EF-G_bact"/>
    <property type="match status" value="1"/>
</dbReference>
<comment type="caution">
    <text evidence="10">The sequence shown here is derived from an EMBL/GenBank/DDBJ whole genome shotgun (WGS) entry which is preliminary data.</text>
</comment>
<dbReference type="InterPro" id="IPR053905">
    <property type="entry name" value="EF-G-like_DII"/>
</dbReference>
<organism evidence="10 11">
    <name type="scientific">Trichloromonas acetexigens</name>
    <dbReference type="NCBI Taxonomy" id="38815"/>
    <lineage>
        <taxon>Bacteria</taxon>
        <taxon>Pseudomonadati</taxon>
        <taxon>Thermodesulfobacteriota</taxon>
        <taxon>Desulfuromonadia</taxon>
        <taxon>Desulfuromonadales</taxon>
        <taxon>Trichloromonadaceae</taxon>
        <taxon>Trichloromonas</taxon>
    </lineage>
</organism>
<dbReference type="FunFam" id="2.40.30.10:FF:000006">
    <property type="entry name" value="Elongation factor G"/>
    <property type="match status" value="1"/>
</dbReference>
<keyword evidence="4 10" id="KW-0251">Elongation factor</keyword>
<dbReference type="SMART" id="SM00838">
    <property type="entry name" value="EFG_C"/>
    <property type="match status" value="1"/>
</dbReference>
<dbReference type="Gene3D" id="3.40.50.300">
    <property type="entry name" value="P-loop containing nucleotide triphosphate hydrolases"/>
    <property type="match status" value="1"/>
</dbReference>
<comment type="function">
    <text evidence="7">Catalyzes the GTP-dependent ribosomal translocation step during translation elongation. During this step, the ribosome changes from the pre-translocational (PRE) to the post-translocational (POST) state as the newly formed A-site-bound peptidyl-tRNA and P-site-bound deacylated tRNA move to the P and E sites, respectively. Catalyzes the coordinated movement of the two tRNA molecules, the mRNA and conformational changes in the ribosome.</text>
</comment>
<dbReference type="GO" id="GO:0032790">
    <property type="term" value="P:ribosome disassembly"/>
    <property type="evidence" value="ECO:0007669"/>
    <property type="project" value="TreeGrafter"/>
</dbReference>
<evidence type="ECO:0000259" key="9">
    <source>
        <dbReference type="PROSITE" id="PS51722"/>
    </source>
</evidence>
<dbReference type="PANTHER" id="PTHR43261:SF7">
    <property type="entry name" value="ELONGATION FACTOR G-LIKE PROTEIN"/>
    <property type="match status" value="1"/>
</dbReference>
<dbReference type="InterPro" id="IPR014721">
    <property type="entry name" value="Ribsml_uS5_D2-typ_fold_subgr"/>
</dbReference>
<sequence length="694" mass="76668">MGKYETAKLRNLGIVGQGDAGKTSLTEAILYNTGMTDRLGRVDDGTSTMDFEPEEIKRQITISSSLNHCEWGDCSLHIVDTPGYTNFLHDTRNCMRILGGSVLVVSAVDGVKAQTLKIWEWANEFEVPRIVFVNKMDRDRADFLKAVDDVQKSLDTRAIAIAMPVGSGEDFKGIIDLIDMKARFFKFDGKGTYDETEIPAEYLEEAQRLRFSMVEAAAEADDELMEKYLETESLDRDELLRGLREGTLTRVFTPVLCGSATANIGVRNLLNAIVNCLPSPIDKGIQYGTNPKNGDADQRRPDPKEPFSAMVFKTISDPYAGKLTLFRIYSGTLKSDSTVYNPNKDTTERIGQIFELEGKKQHALTEAEAGDIVAVAKLKETATGDTLCDTAKPIVFESPLALKPVISFALAAKSKGDEDKIMSSLHRIMEEDPTYNVQRDEETKEMILSGMGQVHVEVAVEKLKRKFGVEVLLKEPKVPYRETFKKTVKQHYRHKKQSGGRGQFADVHIEIAPLPRGAGYQFIDKVVGGVIPRQFIPAVDKGIQESIKHGILAGYPVQDFSVALYDGSHHSVDSSEMAFKIAGSMAFKKGMEEAGPVLLEPVMHMEITVPDDCVGDVIGDMNSRRGKVLGVEPQGGSQNIAVQVPMAEVLKYAPELRSMTSDRGLFTMEFSHYEEVPAHLTAKILAEHKSAAAE</sequence>
<dbReference type="NCBIfam" id="NF009891">
    <property type="entry name" value="PRK13351.1-1"/>
    <property type="match status" value="1"/>
</dbReference>
<dbReference type="FunFam" id="3.30.70.870:FF:000016">
    <property type="entry name" value="Translation elongation factor G"/>
    <property type="match status" value="1"/>
</dbReference>
<protein>
    <recommendedName>
        <fullName evidence="2 8">Elongation factor G</fullName>
    </recommendedName>
</protein>
<dbReference type="Gene3D" id="2.40.30.10">
    <property type="entry name" value="Translation factors"/>
    <property type="match status" value="1"/>
</dbReference>
<dbReference type="InterPro" id="IPR041095">
    <property type="entry name" value="EFG_II"/>
</dbReference>
<dbReference type="InterPro" id="IPR000640">
    <property type="entry name" value="EFG_V-like"/>
</dbReference>
<name>A0A550JK99_9BACT</name>
<dbReference type="AlphaFoldDB" id="A0A550JK99"/>
<evidence type="ECO:0000256" key="5">
    <source>
        <dbReference type="ARBA" id="ARBA00022917"/>
    </source>
</evidence>
<dbReference type="InterPro" id="IPR035647">
    <property type="entry name" value="EFG_III/V"/>
</dbReference>
<keyword evidence="6" id="KW-0342">GTP-binding</keyword>
<dbReference type="GO" id="GO:0003924">
    <property type="term" value="F:GTPase activity"/>
    <property type="evidence" value="ECO:0007669"/>
    <property type="project" value="InterPro"/>
</dbReference>
<dbReference type="InterPro" id="IPR004540">
    <property type="entry name" value="Transl_elong_EFG/EF2"/>
</dbReference>
<dbReference type="SMART" id="SM00889">
    <property type="entry name" value="EFG_IV"/>
    <property type="match status" value="1"/>
</dbReference>
<dbReference type="PRINTS" id="PR00315">
    <property type="entry name" value="ELONGATNFCT"/>
</dbReference>